<feature type="domain" description="Gp5/Type VI secretion system Vgr C-terminal trimerisation" evidence="1">
    <location>
        <begin position="1"/>
        <end position="55"/>
    </location>
</feature>
<gene>
    <name evidence="2" type="ORF">JHX87_11955</name>
</gene>
<dbReference type="Pfam" id="PF22178">
    <property type="entry name" value="Gp5_trimer_C"/>
    <property type="match status" value="1"/>
</dbReference>
<proteinExistence type="predicted"/>
<organism evidence="2 3">
    <name type="scientific">Paracoccus fistulariae</name>
    <dbReference type="NCBI Taxonomy" id="658446"/>
    <lineage>
        <taxon>Bacteria</taxon>
        <taxon>Pseudomonadati</taxon>
        <taxon>Pseudomonadota</taxon>
        <taxon>Alphaproteobacteria</taxon>
        <taxon>Rhodobacterales</taxon>
        <taxon>Paracoccaceae</taxon>
        <taxon>Paracoccus</taxon>
    </lineage>
</organism>
<sequence length="277" mass="28974">MFFHAQKDMTTKVLNNQSANIQANRVDTIGQNAATSVGVNSVERVGSSKSVTVGGGGFGLLTQMLPLLQAGGKLFKKAGQKSGTEPVTALGGQIMQGAEVPIEMMTLQGINGFVSTGEHRQGQGVAQSGAAASLAAQLGSFLGGSGMLNTVVERFRTDTVGVARSEQIGMAKSTVVGNIMTTSVGKTKKLVVGEDYDYEVKRSIFGRTVKHVLHAKEKFVIGGPGGTIIIDDSGVTIKTTHLKVKSPQVDFTSGSPDQVSALKSDLPFVEECKNEKS</sequence>
<evidence type="ECO:0000313" key="3">
    <source>
        <dbReference type="Proteomes" id="UP001219349"/>
    </source>
</evidence>
<accession>A0ABY7SH47</accession>
<dbReference type="InterPro" id="IPR054030">
    <property type="entry name" value="Gp5_Vgr_C"/>
</dbReference>
<dbReference type="SUPFAM" id="SSF69349">
    <property type="entry name" value="Phage fibre proteins"/>
    <property type="match status" value="1"/>
</dbReference>
<protein>
    <recommendedName>
        <fullName evidence="1">Gp5/Type VI secretion system Vgr C-terminal trimerisation domain-containing protein</fullName>
    </recommendedName>
</protein>
<evidence type="ECO:0000313" key="2">
    <source>
        <dbReference type="EMBL" id="WCR06204.1"/>
    </source>
</evidence>
<name>A0ABY7SH47_9RHOB</name>
<keyword evidence="3" id="KW-1185">Reference proteome</keyword>
<dbReference type="EMBL" id="CP067136">
    <property type="protein sequence ID" value="WCR06204.1"/>
    <property type="molecule type" value="Genomic_DNA"/>
</dbReference>
<dbReference type="Proteomes" id="UP001219349">
    <property type="component" value="Chromosome"/>
</dbReference>
<evidence type="ECO:0000259" key="1">
    <source>
        <dbReference type="Pfam" id="PF22178"/>
    </source>
</evidence>
<reference evidence="2 3" key="1">
    <citation type="submission" date="2021-01" db="EMBL/GenBank/DDBJ databases">
        <title>Biogeographic distribution of Paracoccus.</title>
        <authorList>
            <person name="Hollensteiner J."/>
            <person name="Leineberger J."/>
            <person name="Brinkhoff T."/>
            <person name="Daniel R."/>
        </authorList>
    </citation>
    <scope>NUCLEOTIDE SEQUENCE [LARGE SCALE GENOMIC DNA]</scope>
    <source>
        <strain evidence="2 3">KCTC 22803</strain>
    </source>
</reference>